<dbReference type="PANTHER" id="PTHR38459">
    <property type="entry name" value="PROPHAGE BACTOPRENOL-LINKED GLUCOSE TRANSLOCASE HOMOLOG"/>
    <property type="match status" value="1"/>
</dbReference>
<sequence length="162" mass="17973">MSVGDRLRGLVPDRFESLVSGVRFGQFVSVGVIGFVCDTAMFVFLTEGLGILREVGLIVGIETAILVMFLVNDNWTFADERSDERDSLGRRLLRSHAVRIGGATTQFVVFVTIYRFLFVSLSISGIDLWSLFAKAVGVGIAMVVNYVFESIFTWEVHQGESH</sequence>
<evidence type="ECO:0000256" key="3">
    <source>
        <dbReference type="ARBA" id="ARBA00022692"/>
    </source>
</evidence>
<feature type="transmembrane region" description="Helical" evidence="6">
    <location>
        <begin position="51"/>
        <end position="71"/>
    </location>
</feature>
<evidence type="ECO:0000313" key="9">
    <source>
        <dbReference type="Proteomes" id="UP001259659"/>
    </source>
</evidence>
<feature type="domain" description="GtrA/DPMS transmembrane" evidence="7">
    <location>
        <begin position="26"/>
        <end position="154"/>
    </location>
</feature>
<evidence type="ECO:0000256" key="2">
    <source>
        <dbReference type="ARBA" id="ARBA00009399"/>
    </source>
</evidence>
<dbReference type="Pfam" id="PF04138">
    <property type="entry name" value="GtrA_DPMS_TM"/>
    <property type="match status" value="1"/>
</dbReference>
<reference evidence="8 9" key="1">
    <citation type="submission" date="2022-06" db="EMBL/GenBank/DDBJ databases">
        <title>Haloarcula sp. a new haloarchaeum isolate from saline soil.</title>
        <authorList>
            <person name="Strakova D."/>
            <person name="Galisteo C."/>
            <person name="Sanchez-Porro C."/>
            <person name="Ventosa A."/>
        </authorList>
    </citation>
    <scope>NUCLEOTIDE SEQUENCE [LARGE SCALE GENOMIC DNA]</scope>
    <source>
        <strain evidence="8 9">S1CR25-12</strain>
    </source>
</reference>
<keyword evidence="4 6" id="KW-1133">Transmembrane helix</keyword>
<dbReference type="PANTHER" id="PTHR38459:SF1">
    <property type="entry name" value="PROPHAGE BACTOPRENOL-LINKED GLUCOSE TRANSLOCASE HOMOLOG"/>
    <property type="match status" value="1"/>
</dbReference>
<feature type="transmembrane region" description="Helical" evidence="6">
    <location>
        <begin position="129"/>
        <end position="148"/>
    </location>
</feature>
<accession>A0ABU2F8S4</accession>
<dbReference type="InterPro" id="IPR007267">
    <property type="entry name" value="GtrA_DPMS_TM"/>
</dbReference>
<proteinExistence type="inferred from homology"/>
<evidence type="ECO:0000256" key="6">
    <source>
        <dbReference type="SAM" id="Phobius"/>
    </source>
</evidence>
<protein>
    <submittedName>
        <fullName evidence="8">GtrA family protein</fullName>
    </submittedName>
</protein>
<dbReference type="InterPro" id="IPR051401">
    <property type="entry name" value="GtrA_CellWall_Glycosyl"/>
</dbReference>
<dbReference type="Proteomes" id="UP001259659">
    <property type="component" value="Unassembled WGS sequence"/>
</dbReference>
<dbReference type="RefSeq" id="WP_310917887.1">
    <property type="nucleotide sequence ID" value="NZ_JAMQON010000001.1"/>
</dbReference>
<keyword evidence="3 6" id="KW-0812">Transmembrane</keyword>
<evidence type="ECO:0000256" key="1">
    <source>
        <dbReference type="ARBA" id="ARBA00004141"/>
    </source>
</evidence>
<keyword evidence="9" id="KW-1185">Reference proteome</keyword>
<comment type="caution">
    <text evidence="8">The sequence shown here is derived from an EMBL/GenBank/DDBJ whole genome shotgun (WGS) entry which is preliminary data.</text>
</comment>
<evidence type="ECO:0000256" key="4">
    <source>
        <dbReference type="ARBA" id="ARBA00022989"/>
    </source>
</evidence>
<feature type="transmembrane region" description="Helical" evidence="6">
    <location>
        <begin position="24"/>
        <end position="45"/>
    </location>
</feature>
<feature type="transmembrane region" description="Helical" evidence="6">
    <location>
        <begin position="97"/>
        <end position="117"/>
    </location>
</feature>
<comment type="subcellular location">
    <subcellularLocation>
        <location evidence="1">Membrane</location>
        <topology evidence="1">Multi-pass membrane protein</topology>
    </subcellularLocation>
</comment>
<evidence type="ECO:0000313" key="8">
    <source>
        <dbReference type="EMBL" id="MDS0258318.1"/>
    </source>
</evidence>
<dbReference type="EMBL" id="JAMQON010000001">
    <property type="protein sequence ID" value="MDS0258318.1"/>
    <property type="molecule type" value="Genomic_DNA"/>
</dbReference>
<gene>
    <name evidence="8" type="ORF">NDI56_02710</name>
</gene>
<name>A0ABU2F8S4_9EURY</name>
<organism evidence="8 9">
    <name type="scientific">Haloarcula saliterrae</name>
    <dbReference type="NCBI Taxonomy" id="2950534"/>
    <lineage>
        <taxon>Archaea</taxon>
        <taxon>Methanobacteriati</taxon>
        <taxon>Methanobacteriota</taxon>
        <taxon>Stenosarchaea group</taxon>
        <taxon>Halobacteria</taxon>
        <taxon>Halobacteriales</taxon>
        <taxon>Haloarculaceae</taxon>
        <taxon>Haloarcula</taxon>
    </lineage>
</organism>
<evidence type="ECO:0000256" key="5">
    <source>
        <dbReference type="ARBA" id="ARBA00023136"/>
    </source>
</evidence>
<keyword evidence="5 6" id="KW-0472">Membrane</keyword>
<evidence type="ECO:0000259" key="7">
    <source>
        <dbReference type="Pfam" id="PF04138"/>
    </source>
</evidence>
<comment type="similarity">
    <text evidence="2">Belongs to the GtrA family.</text>
</comment>